<sequence>MSALPDLARLQHLAYHVFLPPKLPQEEQKEPFQESVDVAIVQSVIQASKNYRTQTQASSQWTHIELMLRRLRNYVEAPIEKDRLSEDIKSMKPGDILPLYIKAQNAGVILRKQVNHTTYEVFEVQAQTKNVMSTPGKIVRHFPGPAVQLPDSVANDSKFINQVADILDQMNAEVFDEAQPKTRKAGTDLHESRESINPNYFIQFFFGFLRGMGHAIDPPRVVKRLADEVLWMDAKNPWRRSPIWLIVRIALQTSLDSKTTYKHFMAYHHASIISQCYKHSSFPSDLLYAMRVKMAKRLFKVQNTAPQFLIEDAKAAADATQTLLQGRWDAVRSAQAQPPNQDLSRADFDSAINQTLPRSRNLLERVFQGHSGHISPSRFTPKHAPRLENITEFSQYANGGLSRAFTSDPHLALFDFEASIFHNLASWTSRQRDYSGACAVMSSCFQQYLTAAKSHYTADMADRSIMMLTLMRIWMAIDQLATDGCSLLREFSPELPEDILDPLLLRTTEHIEQARTIQQYIHTRRVGASASNPSIFSDKATSTCLAVRYFRTSRRHQQIKAAIETYAEEQKSKKIKELREQNEKYNRLTQQLQAMTCEYRYTQNGRRKHAHWCGRCRTEKERNALQIQPYEWPLPRQQLDAEAVVFELERPGSFA</sequence>
<evidence type="ECO:0000259" key="2">
    <source>
        <dbReference type="Pfam" id="PF20255"/>
    </source>
</evidence>
<protein>
    <recommendedName>
        <fullName evidence="2">DUF6606 domain-containing protein</fullName>
    </recommendedName>
</protein>
<dbReference type="InterPro" id="IPR046541">
    <property type="entry name" value="DUF6606"/>
</dbReference>
<feature type="coiled-coil region" evidence="1">
    <location>
        <begin position="568"/>
        <end position="598"/>
    </location>
</feature>
<proteinExistence type="predicted"/>
<comment type="caution">
    <text evidence="3">The sequence shown here is derived from an EMBL/GenBank/DDBJ whole genome shotgun (WGS) entry which is preliminary data.</text>
</comment>
<feature type="non-terminal residue" evidence="3">
    <location>
        <position position="1"/>
    </location>
</feature>
<evidence type="ECO:0000313" key="3">
    <source>
        <dbReference type="EMBL" id="CAE6431685.1"/>
    </source>
</evidence>
<accession>A0A8H2XQT5</accession>
<gene>
    <name evidence="3" type="ORF">RDB_LOCUS24799</name>
</gene>
<organism evidence="3 4">
    <name type="scientific">Rhizoctonia solani</name>
    <dbReference type="NCBI Taxonomy" id="456999"/>
    <lineage>
        <taxon>Eukaryota</taxon>
        <taxon>Fungi</taxon>
        <taxon>Dikarya</taxon>
        <taxon>Basidiomycota</taxon>
        <taxon>Agaricomycotina</taxon>
        <taxon>Agaricomycetes</taxon>
        <taxon>Cantharellales</taxon>
        <taxon>Ceratobasidiaceae</taxon>
        <taxon>Rhizoctonia</taxon>
    </lineage>
</organism>
<name>A0A8H2XQT5_9AGAM</name>
<evidence type="ECO:0000256" key="1">
    <source>
        <dbReference type="SAM" id="Coils"/>
    </source>
</evidence>
<dbReference type="AlphaFoldDB" id="A0A8H2XQT5"/>
<evidence type="ECO:0000313" key="4">
    <source>
        <dbReference type="Proteomes" id="UP000663853"/>
    </source>
</evidence>
<dbReference type="EMBL" id="CAJMXA010000462">
    <property type="protein sequence ID" value="CAE6431685.1"/>
    <property type="molecule type" value="Genomic_DNA"/>
</dbReference>
<dbReference type="Proteomes" id="UP000663853">
    <property type="component" value="Unassembled WGS sequence"/>
</dbReference>
<keyword evidence="1" id="KW-0175">Coiled coil</keyword>
<dbReference type="Pfam" id="PF20255">
    <property type="entry name" value="DUF6606"/>
    <property type="match status" value="1"/>
</dbReference>
<feature type="domain" description="DUF6606" evidence="2">
    <location>
        <begin position="14"/>
        <end position="273"/>
    </location>
</feature>
<reference evidence="3" key="1">
    <citation type="submission" date="2021-01" db="EMBL/GenBank/DDBJ databases">
        <authorList>
            <person name="Kaushik A."/>
        </authorList>
    </citation>
    <scope>NUCLEOTIDE SEQUENCE</scope>
    <source>
        <strain evidence="3">AG6-10EEA</strain>
    </source>
</reference>